<organism evidence="3 4">
    <name type="scientific">Diaphorina citri</name>
    <name type="common">Asian citrus psyllid</name>
    <dbReference type="NCBI Taxonomy" id="121845"/>
    <lineage>
        <taxon>Eukaryota</taxon>
        <taxon>Metazoa</taxon>
        <taxon>Ecdysozoa</taxon>
        <taxon>Arthropoda</taxon>
        <taxon>Hexapoda</taxon>
        <taxon>Insecta</taxon>
        <taxon>Pterygota</taxon>
        <taxon>Neoptera</taxon>
        <taxon>Paraneoptera</taxon>
        <taxon>Hemiptera</taxon>
        <taxon>Sternorrhyncha</taxon>
        <taxon>Psylloidea</taxon>
        <taxon>Psyllidae</taxon>
        <taxon>Diaphorininae</taxon>
        <taxon>Diaphorina</taxon>
    </lineage>
</organism>
<accession>A0A1S4EIV0</accession>
<name>A0A1S4EIV0_DIACI</name>
<dbReference type="Proteomes" id="UP000079169">
    <property type="component" value="Unplaced"/>
</dbReference>
<feature type="compositionally biased region" description="Basic and acidic residues" evidence="1">
    <location>
        <begin position="211"/>
        <end position="221"/>
    </location>
</feature>
<feature type="region of interest" description="Disordered" evidence="1">
    <location>
        <begin position="211"/>
        <end position="270"/>
    </location>
</feature>
<gene>
    <name evidence="4" type="primary">LOC103515287</name>
</gene>
<keyword evidence="2" id="KW-0812">Transmembrane</keyword>
<dbReference type="Pfam" id="PF09808">
    <property type="entry name" value="SNAPC1"/>
    <property type="match status" value="1"/>
</dbReference>
<feature type="compositionally biased region" description="Basic residues" evidence="1">
    <location>
        <begin position="294"/>
        <end position="323"/>
    </location>
</feature>
<protein>
    <submittedName>
        <fullName evidence="4">Uncharacterized protein LOC103515287</fullName>
    </submittedName>
</protein>
<dbReference type="AlphaFoldDB" id="A0A1S4EIV0"/>
<dbReference type="InterPro" id="IPR019188">
    <property type="entry name" value="SNAPC1"/>
</dbReference>
<keyword evidence="3" id="KW-1185">Reference proteome</keyword>
<sequence length="338" mass="38962">MHLHLIYSCRPIEELFIFQDLVLDTVKQRLFPPYASLWNVGAIFLLFAFIELVPYKRHMSCIKPRMTLDDLKKVQNLMRYLRVEEENEASVILLYILQNHCLIVAQPMSDLHVDIKKQYSHRSLQNGYLNLVQAANAVTSDLTNMTLDNYIADQLESFGFLEKMTATNRQYCAMKSLTPDVTKSSLCTLIGPDLIGNFAESIPVVQHETLKSKSKDKDIGNRRATLKNKAFSKDQSKRKSQQLPDSKRKNQEHADSKSRKRNEDFYDGSKSYMCSRGSKVPTLESASIVEKIGHQRSRCRNHKTKNSSDKKLKRIAKKIKKVHSKEQRHSSKQKLVSQ</sequence>
<keyword evidence="2" id="KW-1133">Transmembrane helix</keyword>
<reference evidence="4" key="1">
    <citation type="submission" date="2025-08" db="UniProtKB">
        <authorList>
            <consortium name="RefSeq"/>
        </authorList>
    </citation>
    <scope>IDENTIFICATION</scope>
</reference>
<dbReference type="PaxDb" id="121845-A0A1S4EIV0"/>
<dbReference type="RefSeq" id="XP_017302088.1">
    <property type="nucleotide sequence ID" value="XM_017446599.1"/>
</dbReference>
<feature type="transmembrane region" description="Helical" evidence="2">
    <location>
        <begin position="36"/>
        <end position="55"/>
    </location>
</feature>
<evidence type="ECO:0000313" key="3">
    <source>
        <dbReference type="Proteomes" id="UP000079169"/>
    </source>
</evidence>
<evidence type="ECO:0000313" key="4">
    <source>
        <dbReference type="RefSeq" id="XP_017302088.1"/>
    </source>
</evidence>
<evidence type="ECO:0000256" key="1">
    <source>
        <dbReference type="SAM" id="MobiDB-lite"/>
    </source>
</evidence>
<feature type="region of interest" description="Disordered" evidence="1">
    <location>
        <begin position="291"/>
        <end position="338"/>
    </location>
</feature>
<dbReference type="KEGG" id="dci:103515287"/>
<evidence type="ECO:0000256" key="2">
    <source>
        <dbReference type="SAM" id="Phobius"/>
    </source>
</evidence>
<feature type="compositionally biased region" description="Basic and acidic residues" evidence="1">
    <location>
        <begin position="245"/>
        <end position="264"/>
    </location>
</feature>
<dbReference type="GeneID" id="103515287"/>
<proteinExistence type="predicted"/>
<keyword evidence="2" id="KW-0472">Membrane</keyword>